<comment type="caution">
    <text evidence="1">The sequence shown here is derived from an EMBL/GenBank/DDBJ whole genome shotgun (WGS) entry which is preliminary data.</text>
</comment>
<protein>
    <submittedName>
        <fullName evidence="1">Uncharacterized protein</fullName>
    </submittedName>
</protein>
<dbReference type="EMBL" id="JMCB01000007">
    <property type="protein sequence ID" value="KFE67810.1"/>
    <property type="molecule type" value="Genomic_DNA"/>
</dbReference>
<dbReference type="OrthoDB" id="5525879at2"/>
<accession>A0A085WJE7</accession>
<dbReference type="RefSeq" id="WP_044190758.1">
    <property type="nucleotide sequence ID" value="NZ_JMCB01000007.1"/>
</dbReference>
<reference evidence="1 2" key="1">
    <citation type="submission" date="2014-04" db="EMBL/GenBank/DDBJ databases">
        <title>Genome assembly of Hyalangium minutum DSM 14724.</title>
        <authorList>
            <person name="Sharma G."/>
            <person name="Subramanian S."/>
        </authorList>
    </citation>
    <scope>NUCLEOTIDE SEQUENCE [LARGE SCALE GENOMIC DNA]</scope>
    <source>
        <strain evidence="1 2">DSM 14724</strain>
    </source>
</reference>
<proteinExistence type="predicted"/>
<dbReference type="Proteomes" id="UP000028725">
    <property type="component" value="Unassembled WGS sequence"/>
</dbReference>
<name>A0A085WJE7_9BACT</name>
<evidence type="ECO:0000313" key="1">
    <source>
        <dbReference type="EMBL" id="KFE67810.1"/>
    </source>
</evidence>
<dbReference type="STRING" id="394096.DB31_8293"/>
<evidence type="ECO:0000313" key="2">
    <source>
        <dbReference type="Proteomes" id="UP000028725"/>
    </source>
</evidence>
<dbReference type="AlphaFoldDB" id="A0A085WJE7"/>
<keyword evidence="2" id="KW-1185">Reference proteome</keyword>
<gene>
    <name evidence="1" type="ORF">DB31_8293</name>
</gene>
<organism evidence="1 2">
    <name type="scientific">Hyalangium minutum</name>
    <dbReference type="NCBI Taxonomy" id="394096"/>
    <lineage>
        <taxon>Bacteria</taxon>
        <taxon>Pseudomonadati</taxon>
        <taxon>Myxococcota</taxon>
        <taxon>Myxococcia</taxon>
        <taxon>Myxococcales</taxon>
        <taxon>Cystobacterineae</taxon>
        <taxon>Archangiaceae</taxon>
        <taxon>Hyalangium</taxon>
    </lineage>
</organism>
<sequence length="69" mass="7116">MPVTRNPGGTSLVDILDRVLDQGIRFAQEPGVEPARTSALAPSGRLAVESVNTHLERPGVPPGKTGTGA</sequence>